<accession>A0A2M4CFT8</accession>
<dbReference type="EMBL" id="GGFJ01014978">
    <property type="protein sequence ID" value="MBW64119.1"/>
    <property type="molecule type" value="Transcribed_RNA"/>
</dbReference>
<dbReference type="AlphaFoldDB" id="A0A2M4CFT8"/>
<reference evidence="1" key="1">
    <citation type="submission" date="2018-01" db="EMBL/GenBank/DDBJ databases">
        <title>An insight into the sialome of Amazonian anophelines.</title>
        <authorList>
            <person name="Ribeiro J.M."/>
            <person name="Scarpassa V."/>
            <person name="Calvo E."/>
        </authorList>
    </citation>
    <scope>NUCLEOTIDE SEQUENCE</scope>
    <source>
        <tissue evidence="1">Salivary glands</tissue>
    </source>
</reference>
<proteinExistence type="predicted"/>
<organism evidence="1">
    <name type="scientific">Anopheles marajoara</name>
    <dbReference type="NCBI Taxonomy" id="58244"/>
    <lineage>
        <taxon>Eukaryota</taxon>
        <taxon>Metazoa</taxon>
        <taxon>Ecdysozoa</taxon>
        <taxon>Arthropoda</taxon>
        <taxon>Hexapoda</taxon>
        <taxon>Insecta</taxon>
        <taxon>Pterygota</taxon>
        <taxon>Neoptera</taxon>
        <taxon>Endopterygota</taxon>
        <taxon>Diptera</taxon>
        <taxon>Nematocera</taxon>
        <taxon>Culicoidea</taxon>
        <taxon>Culicidae</taxon>
        <taxon>Anophelinae</taxon>
        <taxon>Anopheles</taxon>
    </lineage>
</organism>
<name>A0A2M4CFT8_9DIPT</name>
<protein>
    <submittedName>
        <fullName evidence="1">Putative secreted protein</fullName>
    </submittedName>
</protein>
<sequence>MFRSLRIDILYFLTQVSSERCGCLDVTVIHSWCIPSNATSTSFSTARSATVQQCRCDSAMLLGILL</sequence>
<evidence type="ECO:0000313" key="1">
    <source>
        <dbReference type="EMBL" id="MBW64119.1"/>
    </source>
</evidence>